<name>A0A376B8S0_9ASCO</name>
<dbReference type="PANTHER" id="PTHR48112">
    <property type="entry name" value="HIGH MOBILITY GROUP PROTEIN DSP1"/>
    <property type="match status" value="1"/>
</dbReference>
<evidence type="ECO:0000256" key="2">
    <source>
        <dbReference type="PROSITE-ProRule" id="PRU00267"/>
    </source>
</evidence>
<dbReference type="PROSITE" id="PS50118">
    <property type="entry name" value="HMG_BOX_2"/>
    <property type="match status" value="2"/>
</dbReference>
<dbReference type="AlphaFoldDB" id="A0A376B8S0"/>
<feature type="DNA-binding region" description="HMG box" evidence="2">
    <location>
        <begin position="306"/>
        <end position="374"/>
    </location>
</feature>
<dbReference type="SMART" id="SM00398">
    <property type="entry name" value="HMG"/>
    <property type="match status" value="2"/>
</dbReference>
<gene>
    <name evidence="5" type="ORF">SCODWIG_02854</name>
</gene>
<dbReference type="InterPro" id="IPR009071">
    <property type="entry name" value="HMG_box_dom"/>
</dbReference>
<feature type="domain" description="HMG box" evidence="4">
    <location>
        <begin position="233"/>
        <end position="301"/>
    </location>
</feature>
<dbReference type="PANTHER" id="PTHR48112:SF22">
    <property type="entry name" value="MITOCHONDRIAL TRANSCRIPTION FACTOR A, ISOFORM B"/>
    <property type="match status" value="1"/>
</dbReference>
<dbReference type="Pfam" id="PF00505">
    <property type="entry name" value="HMG_box"/>
    <property type="match status" value="2"/>
</dbReference>
<feature type="region of interest" description="Disordered" evidence="3">
    <location>
        <begin position="1"/>
        <end position="58"/>
    </location>
</feature>
<accession>A0A376B8S0</accession>
<feature type="region of interest" description="Disordered" evidence="3">
    <location>
        <begin position="347"/>
        <end position="381"/>
    </location>
</feature>
<feature type="compositionally biased region" description="Basic and acidic residues" evidence="3">
    <location>
        <begin position="1"/>
        <end position="17"/>
    </location>
</feature>
<reference evidence="6" key="1">
    <citation type="submission" date="2018-06" db="EMBL/GenBank/DDBJ databases">
        <authorList>
            <person name="Guldener U."/>
        </authorList>
    </citation>
    <scope>NUCLEOTIDE SEQUENCE [LARGE SCALE GENOMIC DNA]</scope>
    <source>
        <strain evidence="6">UTAD17</strain>
    </source>
</reference>
<protein>
    <recommendedName>
        <fullName evidence="4">HMG box domain-containing protein</fullName>
    </recommendedName>
</protein>
<dbReference type="Gene3D" id="1.10.30.10">
    <property type="entry name" value="High mobility group box domain"/>
    <property type="match status" value="2"/>
</dbReference>
<organism evidence="5 6">
    <name type="scientific">Saccharomycodes ludwigii</name>
    <dbReference type="NCBI Taxonomy" id="36035"/>
    <lineage>
        <taxon>Eukaryota</taxon>
        <taxon>Fungi</taxon>
        <taxon>Dikarya</taxon>
        <taxon>Ascomycota</taxon>
        <taxon>Saccharomycotina</taxon>
        <taxon>Saccharomycetes</taxon>
        <taxon>Saccharomycodales</taxon>
        <taxon>Saccharomycodaceae</taxon>
        <taxon>Saccharomycodes</taxon>
    </lineage>
</organism>
<dbReference type="VEuPathDB" id="FungiDB:SCODWIG_02854"/>
<dbReference type="GO" id="GO:0003677">
    <property type="term" value="F:DNA binding"/>
    <property type="evidence" value="ECO:0007669"/>
    <property type="project" value="UniProtKB-UniRule"/>
</dbReference>
<proteinExistence type="predicted"/>
<dbReference type="GO" id="GO:0005634">
    <property type="term" value="C:nucleus"/>
    <property type="evidence" value="ECO:0007669"/>
    <property type="project" value="UniProtKB-UniRule"/>
</dbReference>
<feature type="DNA-binding region" description="HMG box" evidence="2">
    <location>
        <begin position="233"/>
        <end position="301"/>
    </location>
</feature>
<keyword evidence="1 2" id="KW-0238">DNA-binding</keyword>
<dbReference type="InterPro" id="IPR050342">
    <property type="entry name" value="HMGB"/>
</dbReference>
<evidence type="ECO:0000313" key="5">
    <source>
        <dbReference type="EMBL" id="SSD61093.1"/>
    </source>
</evidence>
<dbReference type="Proteomes" id="UP000262825">
    <property type="component" value="Unassembled WGS sequence"/>
</dbReference>
<keyword evidence="6" id="KW-1185">Reference proteome</keyword>
<keyword evidence="2" id="KW-0539">Nucleus</keyword>
<dbReference type="EMBL" id="UFAJ01000565">
    <property type="protein sequence ID" value="SSD61093.1"/>
    <property type="molecule type" value="Genomic_DNA"/>
</dbReference>
<feature type="domain" description="HMG box" evidence="4">
    <location>
        <begin position="306"/>
        <end position="374"/>
    </location>
</feature>
<evidence type="ECO:0000313" key="6">
    <source>
        <dbReference type="Proteomes" id="UP000262825"/>
    </source>
</evidence>
<evidence type="ECO:0000256" key="1">
    <source>
        <dbReference type="ARBA" id="ARBA00023125"/>
    </source>
</evidence>
<dbReference type="InterPro" id="IPR036910">
    <property type="entry name" value="HMG_box_dom_sf"/>
</dbReference>
<dbReference type="OrthoDB" id="3972244at2759"/>
<sequence length="381" mass="43071">MSLSDHELDQSKGEHFPEFLSNGSNSHDPSNPNIKDDPDTLVDPSANNNTNHNLHNHNNHHLHNAVAQIEHNNNNVNNDGHSDSSGANNVHNLNNNTIAAVAAATNNGNIAITEAMFNSFLIQISQRQVPNVLAQQTPAVTSAVSSAALNAIKHQQQNYSTTVAANNNSRQFHSNAPQYLDPTNQAFMQQSKFLNKSSRKSQAAAAASVEPVKKLSISQQRVEKRKQLIKMGPKRPSSAYFLYYQGIRETLKKEHPQLKVPDLSKLAAEKWKAMNEDEKKPFQDKVADQWISYRAQKKLYEADLPPKKPSGPFVQFHKDIKQELLKEHPGKNLLELTKFASVKWKETSEETRKKYTESYKEQMKKWKDAHDEYEKNHPETS</sequence>
<evidence type="ECO:0000259" key="4">
    <source>
        <dbReference type="PROSITE" id="PS50118"/>
    </source>
</evidence>
<dbReference type="SUPFAM" id="SSF47095">
    <property type="entry name" value="HMG-box"/>
    <property type="match status" value="2"/>
</dbReference>
<evidence type="ECO:0000256" key="3">
    <source>
        <dbReference type="SAM" id="MobiDB-lite"/>
    </source>
</evidence>
<feature type="compositionally biased region" description="Polar residues" evidence="3">
    <location>
        <begin position="21"/>
        <end position="33"/>
    </location>
</feature>